<dbReference type="Gene3D" id="1.10.630.10">
    <property type="entry name" value="Cytochrome P450"/>
    <property type="match status" value="1"/>
</dbReference>
<dbReference type="SUPFAM" id="SSF48264">
    <property type="entry name" value="Cytochrome P450"/>
    <property type="match status" value="1"/>
</dbReference>
<keyword evidence="9" id="KW-1185">Reference proteome</keyword>
<proteinExistence type="inferred from homology"/>
<dbReference type="Proteomes" id="UP000837857">
    <property type="component" value="Chromosome 3"/>
</dbReference>
<feature type="non-terminal residue" evidence="8">
    <location>
        <position position="176"/>
    </location>
</feature>
<evidence type="ECO:0000256" key="1">
    <source>
        <dbReference type="ARBA" id="ARBA00001971"/>
    </source>
</evidence>
<gene>
    <name evidence="8" type="ORF">IPOD504_LOCUS12215</name>
</gene>
<dbReference type="EMBL" id="OW152815">
    <property type="protein sequence ID" value="CAH2062828.1"/>
    <property type="molecule type" value="Genomic_DNA"/>
</dbReference>
<name>A0ABN8IWL1_9NEOP</name>
<comment type="cofactor">
    <cofactor evidence="1">
        <name>heme</name>
        <dbReference type="ChEBI" id="CHEBI:30413"/>
    </cofactor>
</comment>
<evidence type="ECO:0000256" key="3">
    <source>
        <dbReference type="ARBA" id="ARBA00022617"/>
    </source>
</evidence>
<keyword evidence="3" id="KW-0349">Heme</keyword>
<organism evidence="8 9">
    <name type="scientific">Iphiclides podalirius</name>
    <name type="common">scarce swallowtail</name>
    <dbReference type="NCBI Taxonomy" id="110791"/>
    <lineage>
        <taxon>Eukaryota</taxon>
        <taxon>Metazoa</taxon>
        <taxon>Ecdysozoa</taxon>
        <taxon>Arthropoda</taxon>
        <taxon>Hexapoda</taxon>
        <taxon>Insecta</taxon>
        <taxon>Pterygota</taxon>
        <taxon>Neoptera</taxon>
        <taxon>Endopterygota</taxon>
        <taxon>Lepidoptera</taxon>
        <taxon>Glossata</taxon>
        <taxon>Ditrysia</taxon>
        <taxon>Papilionoidea</taxon>
        <taxon>Papilionidae</taxon>
        <taxon>Papilioninae</taxon>
        <taxon>Iphiclides</taxon>
    </lineage>
</organism>
<dbReference type="InterPro" id="IPR036396">
    <property type="entry name" value="Cyt_P450_sf"/>
</dbReference>
<keyword evidence="7" id="KW-0503">Monooxygenase</keyword>
<comment type="similarity">
    <text evidence="2">Belongs to the cytochrome P450 family.</text>
</comment>
<evidence type="ECO:0000256" key="6">
    <source>
        <dbReference type="ARBA" id="ARBA00023004"/>
    </source>
</evidence>
<dbReference type="PANTHER" id="PTHR24291:SF161">
    <property type="entry name" value="CYTOCHROME P450 315A1, MITOCHONDRIAL"/>
    <property type="match status" value="1"/>
</dbReference>
<evidence type="ECO:0000256" key="7">
    <source>
        <dbReference type="ARBA" id="ARBA00023033"/>
    </source>
</evidence>
<keyword evidence="5" id="KW-0560">Oxidoreductase</keyword>
<dbReference type="InterPro" id="IPR001128">
    <property type="entry name" value="Cyt_P450"/>
</dbReference>
<evidence type="ECO:0000313" key="8">
    <source>
        <dbReference type="EMBL" id="CAH2062828.1"/>
    </source>
</evidence>
<dbReference type="InterPro" id="IPR050196">
    <property type="entry name" value="Cytochrome_P450_Monoox"/>
</dbReference>
<accession>A0ABN8IWL1</accession>
<reference evidence="8" key="1">
    <citation type="submission" date="2022-03" db="EMBL/GenBank/DDBJ databases">
        <authorList>
            <person name="Martin H S."/>
        </authorList>
    </citation>
    <scope>NUCLEOTIDE SEQUENCE</scope>
</reference>
<keyword evidence="4" id="KW-0479">Metal-binding</keyword>
<evidence type="ECO:0000256" key="2">
    <source>
        <dbReference type="ARBA" id="ARBA00010617"/>
    </source>
</evidence>
<dbReference type="PANTHER" id="PTHR24291">
    <property type="entry name" value="CYTOCHROME P450 FAMILY 4"/>
    <property type="match status" value="1"/>
</dbReference>
<keyword evidence="6" id="KW-0408">Iron</keyword>
<evidence type="ECO:0000256" key="4">
    <source>
        <dbReference type="ARBA" id="ARBA00022723"/>
    </source>
</evidence>
<dbReference type="Pfam" id="PF00067">
    <property type="entry name" value="p450"/>
    <property type="match status" value="1"/>
</dbReference>
<evidence type="ECO:0008006" key="10">
    <source>
        <dbReference type="Google" id="ProtNLM"/>
    </source>
</evidence>
<protein>
    <recommendedName>
        <fullName evidence="10">Cytochrome P450</fullName>
    </recommendedName>
</protein>
<evidence type="ECO:0000256" key="5">
    <source>
        <dbReference type="ARBA" id="ARBA00023002"/>
    </source>
</evidence>
<evidence type="ECO:0000313" key="9">
    <source>
        <dbReference type="Proteomes" id="UP000837857"/>
    </source>
</evidence>
<sequence length="176" mass="20260">MFPGNNPLPLFGNALELGFDADDASHKLMDMWRKHGKQNFRLAVGSEDWVLLSEADDVGVILSHPTELGKPLERNVAMMPFFGNSVSTSEGERWPLMRKLMTPSFQYRTLEKRVQNSNAYCKHLFSILDEKLEVGDIDLYRYLRPYMFDLLCNSLMGVNFNLLDDPDHPYLQASRK</sequence>